<dbReference type="EMBL" id="HBIA01013978">
    <property type="protein sequence ID" value="CAE0235262.1"/>
    <property type="molecule type" value="Transcribed_RNA"/>
</dbReference>
<protein>
    <submittedName>
        <fullName evidence="1">Uncharacterized protein</fullName>
    </submittedName>
</protein>
<reference evidence="1" key="1">
    <citation type="submission" date="2021-01" db="EMBL/GenBank/DDBJ databases">
        <authorList>
            <person name="Corre E."/>
            <person name="Pelletier E."/>
            <person name="Niang G."/>
            <person name="Scheremetjew M."/>
            <person name="Finn R."/>
            <person name="Kale V."/>
            <person name="Holt S."/>
            <person name="Cochrane G."/>
            <person name="Meng A."/>
            <person name="Brown T."/>
            <person name="Cohen L."/>
        </authorList>
    </citation>
    <scope>NUCLEOTIDE SEQUENCE</scope>
    <source>
        <strain evidence="1">Ras09</strain>
    </source>
</reference>
<proteinExistence type="predicted"/>
<sequence>MTSDLKQGGESKPCSTRLIDDIQSSQALMMEMMDANQGGDEEDGQKIDHLDKSADFAEQLSKRIMLKIPSLKQLMVSFNLDRELVGRVIENDQALVSQIQKHSIDFIQSSL</sequence>
<dbReference type="AlphaFoldDB" id="A0A7S3CRW8"/>
<accession>A0A7S3CRW8</accession>
<gene>
    <name evidence="1" type="ORF">SRAS04492_LOCUS7069</name>
</gene>
<evidence type="ECO:0000313" key="1">
    <source>
        <dbReference type="EMBL" id="CAE0235262.1"/>
    </source>
</evidence>
<name>A0A7S3CRW8_9SPIT</name>
<organism evidence="1">
    <name type="scientific">Strombidium rassoulzadegani</name>
    <dbReference type="NCBI Taxonomy" id="1082188"/>
    <lineage>
        <taxon>Eukaryota</taxon>
        <taxon>Sar</taxon>
        <taxon>Alveolata</taxon>
        <taxon>Ciliophora</taxon>
        <taxon>Intramacronucleata</taxon>
        <taxon>Spirotrichea</taxon>
        <taxon>Oligotrichia</taxon>
        <taxon>Strombidiidae</taxon>
        <taxon>Strombidium</taxon>
    </lineage>
</organism>